<feature type="transmembrane region" description="Helical" evidence="1">
    <location>
        <begin position="12"/>
        <end position="29"/>
    </location>
</feature>
<dbReference type="Proteomes" id="UP000830552">
    <property type="component" value="Chromosome"/>
</dbReference>
<feature type="transmembrane region" description="Helical" evidence="1">
    <location>
        <begin position="121"/>
        <end position="140"/>
    </location>
</feature>
<feature type="transmembrane region" description="Helical" evidence="1">
    <location>
        <begin position="233"/>
        <end position="251"/>
    </location>
</feature>
<feature type="transmembrane region" description="Helical" evidence="1">
    <location>
        <begin position="58"/>
        <end position="75"/>
    </location>
</feature>
<keyword evidence="1" id="KW-1133">Transmembrane helix</keyword>
<organism evidence="2 3">
    <name type="scientific">Chryseobacterium nepalense</name>
    <dbReference type="NCBI Taxonomy" id="1854498"/>
    <lineage>
        <taxon>Bacteria</taxon>
        <taxon>Pseudomonadati</taxon>
        <taxon>Bacteroidota</taxon>
        <taxon>Flavobacteriia</taxon>
        <taxon>Flavobacteriales</taxon>
        <taxon>Weeksellaceae</taxon>
        <taxon>Chryseobacterium group</taxon>
        <taxon>Chryseobacterium</taxon>
    </lineage>
</organism>
<evidence type="ECO:0000313" key="2">
    <source>
        <dbReference type="EMBL" id="UPQ76188.1"/>
    </source>
</evidence>
<name>A0ABY4K5W7_9FLAO</name>
<proteinExistence type="predicted"/>
<feature type="transmembrane region" description="Helical" evidence="1">
    <location>
        <begin position="194"/>
        <end position="227"/>
    </location>
</feature>
<feature type="transmembrane region" description="Helical" evidence="1">
    <location>
        <begin position="315"/>
        <end position="334"/>
    </location>
</feature>
<protein>
    <recommendedName>
        <fullName evidence="4">O-antigen ligase domain-containing protein</fullName>
    </recommendedName>
</protein>
<evidence type="ECO:0008006" key="4">
    <source>
        <dbReference type="Google" id="ProtNLM"/>
    </source>
</evidence>
<feature type="transmembrane region" description="Helical" evidence="1">
    <location>
        <begin position="35"/>
        <end position="51"/>
    </location>
</feature>
<sequence>MIKLYKNKTFFNLLNVLIVIVAFMLFVFPNSFRNIKLPFLLLFFIVGLSQIHKIERVVVFSLLLSLMITIIYLVIGVNKSKDPMEALSQVLIVYAFTPIMWTVIMNYCFEKFPLPKIIRYLNIYMVLGCISVFVAIWLFMNGKRQILELIIEDPNMTFTKKGIVEMKLFVYGSLIFFIPAFIQIQKIFPRKILFFVILLLTISTAIVSGRSALLLSVFLGLFFYVMINASFEIVKYIFLGLLLAVLLFFILNSYGVNVFNVLEGFYDKLFGGGDKVRAEQTDALIKGINRNIFGAGHGVGVDYIRSKKFPWRYENVPFAIIFRVGLFGFLIYSIPFLYSVYKYVTLKSRNPYDHYMLVGFISMLVATFTNPYLESFEFNIFYVIPFIYFVKRDKIFNEKNSLLH</sequence>
<evidence type="ECO:0000256" key="1">
    <source>
        <dbReference type="SAM" id="Phobius"/>
    </source>
</evidence>
<dbReference type="EMBL" id="CP096203">
    <property type="protein sequence ID" value="UPQ76188.1"/>
    <property type="molecule type" value="Genomic_DNA"/>
</dbReference>
<feature type="transmembrane region" description="Helical" evidence="1">
    <location>
        <begin position="354"/>
        <end position="373"/>
    </location>
</feature>
<feature type="transmembrane region" description="Helical" evidence="1">
    <location>
        <begin position="163"/>
        <end position="182"/>
    </location>
</feature>
<feature type="transmembrane region" description="Helical" evidence="1">
    <location>
        <begin position="87"/>
        <end position="109"/>
    </location>
</feature>
<gene>
    <name evidence="2" type="ORF">M0D58_01270</name>
</gene>
<dbReference type="RefSeq" id="WP_248392929.1">
    <property type="nucleotide sequence ID" value="NZ_CP096203.1"/>
</dbReference>
<accession>A0ABY4K5W7</accession>
<reference evidence="2" key="1">
    <citation type="submission" date="2022-04" db="EMBL/GenBank/DDBJ databases">
        <title>Evolutionary, genomic, and biogeographic characterization of Chryseobacterium nepalense represented by a plastic-degrading bacterium AC3.</title>
        <authorList>
            <person name="Yin Z."/>
            <person name="Liu X."/>
            <person name="Wang D."/>
            <person name="Xie Z."/>
        </authorList>
    </citation>
    <scope>NUCLEOTIDE SEQUENCE</scope>
    <source>
        <strain evidence="2">AC3</strain>
    </source>
</reference>
<evidence type="ECO:0000313" key="3">
    <source>
        <dbReference type="Proteomes" id="UP000830552"/>
    </source>
</evidence>
<keyword evidence="1" id="KW-0472">Membrane</keyword>
<keyword evidence="3" id="KW-1185">Reference proteome</keyword>
<keyword evidence="1" id="KW-0812">Transmembrane</keyword>